<dbReference type="PATRIC" id="fig|1227452.3.peg.3579"/>
<feature type="compositionally biased region" description="Acidic residues" evidence="1">
    <location>
        <begin position="238"/>
        <end position="250"/>
    </location>
</feature>
<organism evidence="2 3">
    <name type="scientific">Haloarcula amylolytica JCM 13557</name>
    <dbReference type="NCBI Taxonomy" id="1227452"/>
    <lineage>
        <taxon>Archaea</taxon>
        <taxon>Methanobacteriati</taxon>
        <taxon>Methanobacteriota</taxon>
        <taxon>Stenosarchaea group</taxon>
        <taxon>Halobacteria</taxon>
        <taxon>Halobacteriales</taxon>
        <taxon>Haloarculaceae</taxon>
        <taxon>Haloarcula</taxon>
    </lineage>
</organism>
<name>M0K7K4_9EURY</name>
<evidence type="ECO:0000256" key="1">
    <source>
        <dbReference type="SAM" id="MobiDB-lite"/>
    </source>
</evidence>
<reference evidence="2 3" key="1">
    <citation type="journal article" date="2014" name="PLoS Genet.">
        <title>Phylogenetically driven sequencing of extremely halophilic archaea reveals strategies for static and dynamic osmo-response.</title>
        <authorList>
            <person name="Becker E.A."/>
            <person name="Seitzer P.M."/>
            <person name="Tritt A."/>
            <person name="Larsen D."/>
            <person name="Krusor M."/>
            <person name="Yao A.I."/>
            <person name="Wu D."/>
            <person name="Madern D."/>
            <person name="Eisen J.A."/>
            <person name="Darling A.E."/>
            <person name="Facciotti M.T."/>
        </authorList>
    </citation>
    <scope>NUCLEOTIDE SEQUENCE [LARGE SCALE GENOMIC DNA]</scope>
    <source>
        <strain evidence="2 3">JCM 13557</strain>
    </source>
</reference>
<dbReference type="RefSeq" id="WP_008312833.1">
    <property type="nucleotide sequence ID" value="NZ_AOLW01000047.1"/>
</dbReference>
<dbReference type="EMBL" id="AOLW01000047">
    <property type="protein sequence ID" value="EMA17186.1"/>
    <property type="molecule type" value="Genomic_DNA"/>
</dbReference>
<feature type="region of interest" description="Disordered" evidence="1">
    <location>
        <begin position="222"/>
        <end position="250"/>
    </location>
</feature>
<keyword evidence="3" id="KW-1185">Reference proteome</keyword>
<evidence type="ECO:0000313" key="3">
    <source>
        <dbReference type="Proteomes" id="UP000011623"/>
    </source>
</evidence>
<dbReference type="Proteomes" id="UP000011623">
    <property type="component" value="Unassembled WGS sequence"/>
</dbReference>
<proteinExistence type="predicted"/>
<accession>M0K7K4</accession>
<evidence type="ECO:0000313" key="2">
    <source>
        <dbReference type="EMBL" id="EMA17186.1"/>
    </source>
</evidence>
<sequence>MPVITLNSAEEFEEKGHADVEFVGFRYTGDRSVKTDQDLRQRAGYDGPPKFQRGRVYFAILPTNLDEDYVENASMGVHALEARSDFEVLYDAERLSEALLDRNYLPTDVFYEGFDRWKRAKVMEKLTLDDAGRVYDTDDEAPYREQLRTIAGVEPDDEASVSQQRTDEYVGRFSRAEASDVVKVVRQDPDEIDLRTAGLTDMAAYLTRFAPDTVEQAVDAALGEADPEDVTITRVDDPGADGDTSDNGED</sequence>
<gene>
    <name evidence="2" type="ORF">C442_17990</name>
</gene>
<protein>
    <submittedName>
        <fullName evidence="2">Uncharacterized protein</fullName>
    </submittedName>
</protein>
<comment type="caution">
    <text evidence="2">The sequence shown here is derived from an EMBL/GenBank/DDBJ whole genome shotgun (WGS) entry which is preliminary data.</text>
</comment>
<dbReference type="AlphaFoldDB" id="M0K7K4"/>